<dbReference type="Proteomes" id="UP000298416">
    <property type="component" value="Unassembled WGS sequence"/>
</dbReference>
<evidence type="ECO:0000313" key="2">
    <source>
        <dbReference type="Proteomes" id="UP000298416"/>
    </source>
</evidence>
<gene>
    <name evidence="1" type="ORF">SASPL_135033</name>
</gene>
<comment type="caution">
    <text evidence="1">The sequence shown here is derived from an EMBL/GenBank/DDBJ whole genome shotgun (WGS) entry which is preliminary data.</text>
</comment>
<keyword evidence="2" id="KW-1185">Reference proteome</keyword>
<name>A0A8X8WXE5_SALSN</name>
<evidence type="ECO:0000313" key="1">
    <source>
        <dbReference type="EMBL" id="KAG6402820.1"/>
    </source>
</evidence>
<accession>A0A8X8WXE5</accession>
<organism evidence="1">
    <name type="scientific">Salvia splendens</name>
    <name type="common">Scarlet sage</name>
    <dbReference type="NCBI Taxonomy" id="180675"/>
    <lineage>
        <taxon>Eukaryota</taxon>
        <taxon>Viridiplantae</taxon>
        <taxon>Streptophyta</taxon>
        <taxon>Embryophyta</taxon>
        <taxon>Tracheophyta</taxon>
        <taxon>Spermatophyta</taxon>
        <taxon>Magnoliopsida</taxon>
        <taxon>eudicotyledons</taxon>
        <taxon>Gunneridae</taxon>
        <taxon>Pentapetalae</taxon>
        <taxon>asterids</taxon>
        <taxon>lamiids</taxon>
        <taxon>Lamiales</taxon>
        <taxon>Lamiaceae</taxon>
        <taxon>Nepetoideae</taxon>
        <taxon>Mentheae</taxon>
        <taxon>Salviinae</taxon>
        <taxon>Salvia</taxon>
        <taxon>Salvia subgen. Calosphace</taxon>
        <taxon>core Calosphace</taxon>
    </lineage>
</organism>
<protein>
    <submittedName>
        <fullName evidence="1">Uncharacterized protein</fullName>
    </submittedName>
</protein>
<dbReference type="EMBL" id="PNBA02000013">
    <property type="protein sequence ID" value="KAG6402820.1"/>
    <property type="molecule type" value="Genomic_DNA"/>
</dbReference>
<proteinExistence type="predicted"/>
<reference evidence="1" key="1">
    <citation type="submission" date="2018-01" db="EMBL/GenBank/DDBJ databases">
        <authorList>
            <person name="Mao J.F."/>
        </authorList>
    </citation>
    <scope>NUCLEOTIDE SEQUENCE</scope>
    <source>
        <strain evidence="1">Huo1</strain>
        <tissue evidence="1">Leaf</tissue>
    </source>
</reference>
<reference evidence="1" key="2">
    <citation type="submission" date="2020-08" db="EMBL/GenBank/DDBJ databases">
        <title>Plant Genome Project.</title>
        <authorList>
            <person name="Zhang R.-G."/>
        </authorList>
    </citation>
    <scope>NUCLEOTIDE SEQUENCE</scope>
    <source>
        <strain evidence="1">Huo1</strain>
        <tissue evidence="1">Leaf</tissue>
    </source>
</reference>
<sequence>MTGTLRGGKDGLNVFTFSCGGFSIDYEINEPYPNIVAGLGFTADEAEDVGGGTSAPDIADLDVADLDEGGLTQVTLVIWAVLLIKHNGVSSIDHGEVDEVEVGDGECGRG</sequence>
<dbReference type="AlphaFoldDB" id="A0A8X8WXE5"/>